<protein>
    <submittedName>
        <fullName evidence="1">Uncharacterized protein</fullName>
    </submittedName>
</protein>
<sequence length="113" mass="12397">MAVGAVFHLNESSPDKQRSALRNIQNLMAEMPDLPVELVVQGDAINMAVAKSSLLAEDIHELQQNGLLVTVCHNTMVAKKVHESELLPDMTVVPSAVGRLVQRQHEGFSYIKP</sequence>
<dbReference type="AlphaFoldDB" id="A0A2T2XF47"/>
<evidence type="ECO:0000313" key="2">
    <source>
        <dbReference type="Proteomes" id="UP000242972"/>
    </source>
</evidence>
<dbReference type="InterPro" id="IPR027396">
    <property type="entry name" value="DsrEFH-like"/>
</dbReference>
<dbReference type="PANTHER" id="PTHR37691:SF1">
    <property type="entry name" value="BLR3518 PROTEIN"/>
    <property type="match status" value="1"/>
</dbReference>
<evidence type="ECO:0000313" key="1">
    <source>
        <dbReference type="EMBL" id="PSR33115.1"/>
    </source>
</evidence>
<organism evidence="1 2">
    <name type="scientific">Sulfobacillus benefaciens</name>
    <dbReference type="NCBI Taxonomy" id="453960"/>
    <lineage>
        <taxon>Bacteria</taxon>
        <taxon>Bacillati</taxon>
        <taxon>Bacillota</taxon>
        <taxon>Clostridia</taxon>
        <taxon>Eubacteriales</taxon>
        <taxon>Clostridiales Family XVII. Incertae Sedis</taxon>
        <taxon>Sulfobacillus</taxon>
    </lineage>
</organism>
<dbReference type="PANTHER" id="PTHR37691">
    <property type="entry name" value="BLR3518 PROTEIN"/>
    <property type="match status" value="1"/>
</dbReference>
<comment type="caution">
    <text evidence="1">The sequence shown here is derived from an EMBL/GenBank/DDBJ whole genome shotgun (WGS) entry which is preliminary data.</text>
</comment>
<dbReference type="Proteomes" id="UP000242972">
    <property type="component" value="Unassembled WGS sequence"/>
</dbReference>
<reference evidence="1 2" key="1">
    <citation type="journal article" date="2014" name="BMC Genomics">
        <title>Comparison of environmental and isolate Sulfobacillus genomes reveals diverse carbon, sulfur, nitrogen, and hydrogen metabolisms.</title>
        <authorList>
            <person name="Justice N.B."/>
            <person name="Norman A."/>
            <person name="Brown C.T."/>
            <person name="Singh A."/>
            <person name="Thomas B.C."/>
            <person name="Banfield J.F."/>
        </authorList>
    </citation>
    <scope>NUCLEOTIDE SEQUENCE [LARGE SCALE GENOMIC DNA]</scope>
    <source>
        <strain evidence="1">AMDSBA4</strain>
    </source>
</reference>
<name>A0A2T2XF47_9FIRM</name>
<dbReference type="SUPFAM" id="SSF75169">
    <property type="entry name" value="DsrEFH-like"/>
    <property type="match status" value="1"/>
</dbReference>
<dbReference type="InterPro" id="IPR003787">
    <property type="entry name" value="Sulphur_relay_DsrE/F-like"/>
</dbReference>
<accession>A0A2T2XF47</accession>
<gene>
    <name evidence="1" type="ORF">C7B46_11110</name>
</gene>
<dbReference type="Gene3D" id="3.40.1260.10">
    <property type="entry name" value="DsrEFH-like"/>
    <property type="match status" value="1"/>
</dbReference>
<dbReference type="Pfam" id="PF02635">
    <property type="entry name" value="DsrE"/>
    <property type="match status" value="1"/>
</dbReference>
<proteinExistence type="predicted"/>
<dbReference type="EMBL" id="PXYW01000026">
    <property type="protein sequence ID" value="PSR33115.1"/>
    <property type="molecule type" value="Genomic_DNA"/>
</dbReference>